<dbReference type="SUPFAM" id="SSF109998">
    <property type="entry name" value="Triger factor/SurA peptide-binding domain-like"/>
    <property type="match status" value="1"/>
</dbReference>
<dbReference type="Pfam" id="PF07812">
    <property type="entry name" value="TfuA"/>
    <property type="match status" value="1"/>
</dbReference>
<evidence type="ECO:0000313" key="2">
    <source>
        <dbReference type="EMBL" id="PPK65548.1"/>
    </source>
</evidence>
<reference evidence="2 3" key="1">
    <citation type="submission" date="2018-02" db="EMBL/GenBank/DDBJ databases">
        <title>Genomic Encyclopedia of Archaeal and Bacterial Type Strains, Phase II (KMG-II): from individual species to whole genera.</title>
        <authorList>
            <person name="Goeker M."/>
        </authorList>
    </citation>
    <scope>NUCLEOTIDE SEQUENCE [LARGE SCALE GENOMIC DNA]</scope>
    <source>
        <strain evidence="2 3">YU 961-1</strain>
    </source>
</reference>
<evidence type="ECO:0000313" key="3">
    <source>
        <dbReference type="Proteomes" id="UP000239203"/>
    </source>
</evidence>
<evidence type="ECO:0000259" key="1">
    <source>
        <dbReference type="Pfam" id="PF07812"/>
    </source>
</evidence>
<sequence>MSVYIFLGPSLPLDRARHEFDAAVYLPPVRRGDVYRLVAAERPRVIGIVDGLFDTVPAVVHKEILFAISRGVRVLGAASMGALRAAELWEFGMEGVGRVFEKYRSGEWEADDEVAVLHGPAEVGFRAASVALATIRFGLAEARDRGIVSARTADVLVSAAREQFYPNRSWQFLYEAGARAGLPPVELTALRAFVDAEQPDAKRDDALALLRRVRYTHTTDGPPPHDFDFEENIFWERLTAETGSVTTARPEEQAVTNSDVLRHLWVQRDGQDRLRGTALLHLLDHYAATLHLRPSDQDIKAALARFRRRRGLLSAEQTRQWLTTNDITEDQLLTLLRLEVVLDVVLARNDQAIGTLLPLELKRRGEFGGTVRAVERKARVLRDRGVRNLSLEDAGVGFTELMDWYQSDRESLNGTVKEHAEALGFESPREFLSEVLLEYAIAETGRERP</sequence>
<dbReference type="EMBL" id="PTIX01000013">
    <property type="protein sequence ID" value="PPK65548.1"/>
    <property type="molecule type" value="Genomic_DNA"/>
</dbReference>
<dbReference type="OrthoDB" id="118811at2"/>
<comment type="caution">
    <text evidence="2">The sequence shown here is derived from an EMBL/GenBank/DDBJ whole genome shotgun (WGS) entry which is preliminary data.</text>
</comment>
<feature type="domain" description="TfuA-like core" evidence="1">
    <location>
        <begin position="50"/>
        <end position="169"/>
    </location>
</feature>
<dbReference type="InterPro" id="IPR027304">
    <property type="entry name" value="Trigger_fact/SurA_dom_sf"/>
</dbReference>
<dbReference type="RefSeq" id="WP_104480989.1">
    <property type="nucleotide sequence ID" value="NZ_CP154825.1"/>
</dbReference>
<gene>
    <name evidence="2" type="ORF">CLV40_11332</name>
</gene>
<dbReference type="Proteomes" id="UP000239203">
    <property type="component" value="Unassembled WGS sequence"/>
</dbReference>
<accession>A0A2S6GJZ2</accession>
<dbReference type="AlphaFoldDB" id="A0A2S6GJZ2"/>
<dbReference type="InterPro" id="IPR012924">
    <property type="entry name" value="TfuA_core"/>
</dbReference>
<protein>
    <recommendedName>
        <fullName evidence="1">TfuA-like core domain-containing protein</fullName>
    </recommendedName>
</protein>
<name>A0A2S6GJZ2_9PSEU</name>
<keyword evidence="3" id="KW-1185">Reference proteome</keyword>
<proteinExistence type="predicted"/>
<organism evidence="2 3">
    <name type="scientific">Actinokineospora auranticolor</name>
    <dbReference type="NCBI Taxonomy" id="155976"/>
    <lineage>
        <taxon>Bacteria</taxon>
        <taxon>Bacillati</taxon>
        <taxon>Actinomycetota</taxon>
        <taxon>Actinomycetes</taxon>
        <taxon>Pseudonocardiales</taxon>
        <taxon>Pseudonocardiaceae</taxon>
        <taxon>Actinokineospora</taxon>
    </lineage>
</organism>